<comment type="cofactor">
    <cofactor evidence="3">
        <name>Zn(2+)</name>
        <dbReference type="ChEBI" id="CHEBI:29105"/>
    </cofactor>
    <text evidence="3">Binds 1 zinc ion per subunit.</text>
</comment>
<dbReference type="InterPro" id="IPR024134">
    <property type="entry name" value="SOD_Cu/Zn_/chaperone"/>
</dbReference>
<gene>
    <name evidence="6" type="ORF">AS180_13370</name>
</gene>
<evidence type="ECO:0000313" key="7">
    <source>
        <dbReference type="Proteomes" id="UP000053681"/>
    </source>
</evidence>
<keyword evidence="7" id="KW-1185">Reference proteome</keyword>
<evidence type="ECO:0000256" key="1">
    <source>
        <dbReference type="ARBA" id="ARBA00010457"/>
    </source>
</evidence>
<dbReference type="InterPro" id="IPR018152">
    <property type="entry name" value="SOD_Cu/Zn_BS"/>
</dbReference>
<comment type="catalytic activity">
    <reaction evidence="3">
        <text>2 superoxide + 2 H(+) = H2O2 + O2</text>
        <dbReference type="Rhea" id="RHEA:20696"/>
        <dbReference type="ChEBI" id="CHEBI:15378"/>
        <dbReference type="ChEBI" id="CHEBI:15379"/>
        <dbReference type="ChEBI" id="CHEBI:16240"/>
        <dbReference type="ChEBI" id="CHEBI:18421"/>
        <dbReference type="EC" id="1.15.1.1"/>
    </reaction>
</comment>
<keyword evidence="3" id="KW-0479">Metal-binding</keyword>
<dbReference type="GO" id="GO:0004784">
    <property type="term" value="F:superoxide dismutase activity"/>
    <property type="evidence" value="ECO:0007669"/>
    <property type="project" value="UniProtKB-EC"/>
</dbReference>
<sequence>MKKLLLIGCIPLVMLVGCGEKDISNKEVKVYNADGDSLGNIKLKEVSDGVEITYQLKGLPPGKHGVHIHEKGVCKAPTFKTAGNHLNPDDKKHGLLHPDGPEAGDLKNIIVKDDGTFDGTDMAPEVTLKEGKGSLIKTMEGSSIIITENKDDGMSQPTGDSGTRIACGVIKKKQEK</sequence>
<accession>A0A0V8JK04</accession>
<evidence type="ECO:0000256" key="4">
    <source>
        <dbReference type="SAM" id="MobiDB-lite"/>
    </source>
</evidence>
<keyword evidence="3" id="KW-0862">Zinc</keyword>
<comment type="caution">
    <text evidence="6">The sequence shown here is derived from an EMBL/GenBank/DDBJ whole genome shotgun (WGS) entry which is preliminary data.</text>
</comment>
<dbReference type="AlphaFoldDB" id="A0A0V8JK04"/>
<dbReference type="SUPFAM" id="SSF49329">
    <property type="entry name" value="Cu,Zn superoxide dismutase-like"/>
    <property type="match status" value="1"/>
</dbReference>
<dbReference type="InterPro" id="IPR001424">
    <property type="entry name" value="SOD_Cu_Zn_dom"/>
</dbReference>
<evidence type="ECO:0000256" key="3">
    <source>
        <dbReference type="RuleBase" id="RU000393"/>
    </source>
</evidence>
<keyword evidence="3" id="KW-0186">Copper</keyword>
<dbReference type="EMBL" id="LNQP01000045">
    <property type="protein sequence ID" value="KSU87379.1"/>
    <property type="molecule type" value="Genomic_DNA"/>
</dbReference>
<organism evidence="6 7">
    <name type="scientific">Priestia veravalensis</name>
    <dbReference type="NCBI Taxonomy" id="1414648"/>
    <lineage>
        <taxon>Bacteria</taxon>
        <taxon>Bacillati</taxon>
        <taxon>Bacillota</taxon>
        <taxon>Bacilli</taxon>
        <taxon>Bacillales</taxon>
        <taxon>Bacillaceae</taxon>
        <taxon>Priestia</taxon>
    </lineage>
</organism>
<dbReference type="GO" id="GO:0005507">
    <property type="term" value="F:copper ion binding"/>
    <property type="evidence" value="ECO:0007669"/>
    <property type="project" value="InterPro"/>
</dbReference>
<dbReference type="CDD" id="cd00305">
    <property type="entry name" value="Cu-Zn_Superoxide_Dismutase"/>
    <property type="match status" value="1"/>
</dbReference>
<dbReference type="PROSITE" id="PS51257">
    <property type="entry name" value="PROKAR_LIPOPROTEIN"/>
    <property type="match status" value="1"/>
</dbReference>
<comment type="function">
    <text evidence="2">Destroys radicals which are normally produced within the cells and which are toxic to biological systems. May play a role in favoring mycobacterial survival in phagocytes.</text>
</comment>
<evidence type="ECO:0000256" key="2">
    <source>
        <dbReference type="ARBA" id="ARBA00024900"/>
    </source>
</evidence>
<comment type="cofactor">
    <cofactor evidence="3">
        <name>Cu cation</name>
        <dbReference type="ChEBI" id="CHEBI:23378"/>
    </cofactor>
    <text evidence="3">Binds 1 copper ion per subunit.</text>
</comment>
<dbReference type="Gene3D" id="2.60.40.200">
    <property type="entry name" value="Superoxide dismutase, copper/zinc binding domain"/>
    <property type="match status" value="1"/>
</dbReference>
<comment type="similarity">
    <text evidence="1 3">Belongs to the Cu-Zn superoxide dismutase family.</text>
</comment>
<reference evidence="6 7" key="1">
    <citation type="submission" date="2015-11" db="EMBL/GenBank/DDBJ databases">
        <title>Bacillus caseinolyticus sp nov.</title>
        <authorList>
            <person name="Dastager S.G."/>
            <person name="Mawlankar R."/>
        </authorList>
    </citation>
    <scope>NUCLEOTIDE SEQUENCE [LARGE SCALE GENOMIC DNA]</scope>
    <source>
        <strain evidence="6 7">SGD-V-76</strain>
    </source>
</reference>
<dbReference type="PROSITE" id="PS00332">
    <property type="entry name" value="SOD_CU_ZN_2"/>
    <property type="match status" value="1"/>
</dbReference>
<keyword evidence="3" id="KW-0560">Oxidoreductase</keyword>
<dbReference type="EC" id="1.15.1.1" evidence="3"/>
<dbReference type="Pfam" id="PF00080">
    <property type="entry name" value="Sod_Cu"/>
    <property type="match status" value="1"/>
</dbReference>
<dbReference type="InterPro" id="IPR036423">
    <property type="entry name" value="SOD-like_Cu/Zn_dom_sf"/>
</dbReference>
<feature type="region of interest" description="Disordered" evidence="4">
    <location>
        <begin position="148"/>
        <end position="176"/>
    </location>
</feature>
<dbReference type="Proteomes" id="UP000053681">
    <property type="component" value="Unassembled WGS sequence"/>
</dbReference>
<proteinExistence type="inferred from homology"/>
<name>A0A0V8JK04_9BACI</name>
<evidence type="ECO:0000313" key="6">
    <source>
        <dbReference type="EMBL" id="KSU87379.1"/>
    </source>
</evidence>
<dbReference type="RefSeq" id="WP_025908072.1">
    <property type="nucleotide sequence ID" value="NZ_KQ758660.1"/>
</dbReference>
<evidence type="ECO:0000259" key="5">
    <source>
        <dbReference type="Pfam" id="PF00080"/>
    </source>
</evidence>
<dbReference type="PANTHER" id="PTHR10003">
    <property type="entry name" value="SUPEROXIDE DISMUTASE CU-ZN -RELATED"/>
    <property type="match status" value="1"/>
</dbReference>
<protein>
    <recommendedName>
        <fullName evidence="3">Superoxide dismutase [Cu-Zn]</fullName>
        <ecNumber evidence="3">1.15.1.1</ecNumber>
    </recommendedName>
</protein>
<feature type="domain" description="Superoxide dismutase copper/zinc binding" evidence="5">
    <location>
        <begin position="39"/>
        <end position="170"/>
    </location>
</feature>